<accession>A0ABQ6XYC4</accession>
<name>A0ABQ6XYC4_STRFR</name>
<comment type="caution">
    <text evidence="1">The sequence shown here is derived from an EMBL/GenBank/DDBJ whole genome shotgun (WGS) entry which is preliminary data.</text>
</comment>
<evidence type="ECO:0000313" key="1">
    <source>
        <dbReference type="EMBL" id="KAF0650756.1"/>
    </source>
</evidence>
<keyword evidence="2" id="KW-1185">Reference proteome</keyword>
<proteinExistence type="predicted"/>
<dbReference type="EMBL" id="ASYR01000007">
    <property type="protein sequence ID" value="KAF0650756.1"/>
    <property type="molecule type" value="Genomic_DNA"/>
</dbReference>
<dbReference type="Proteomes" id="UP000731519">
    <property type="component" value="Unassembled WGS sequence"/>
</dbReference>
<organism evidence="1 2">
    <name type="scientific">Streptomyces fradiae ATCC 10745 = DSM 40063</name>
    <dbReference type="NCBI Taxonomy" id="1319510"/>
    <lineage>
        <taxon>Bacteria</taxon>
        <taxon>Bacillati</taxon>
        <taxon>Actinomycetota</taxon>
        <taxon>Actinomycetes</taxon>
        <taxon>Kitasatosporales</taxon>
        <taxon>Streptomycetaceae</taxon>
        <taxon>Streptomyces</taxon>
    </lineage>
</organism>
<protein>
    <submittedName>
        <fullName evidence="1">Uncharacterized protein</fullName>
    </submittedName>
</protein>
<sequence>MPAGAGSDLRVFREGAVDAGGGGDCALAVAFLAVARGTVRSGWITRGALDVVGDRTRSGVVFLVP</sequence>
<gene>
    <name evidence="1" type="ORF">K701_07095</name>
</gene>
<reference evidence="1 2" key="1">
    <citation type="submission" date="2013-05" db="EMBL/GenBank/DDBJ databases">
        <title>Genome Sequence of Streptomyces fradiae.</title>
        <authorList>
            <person name="Kirby R."/>
        </authorList>
    </citation>
    <scope>NUCLEOTIDE SEQUENCE [LARGE SCALE GENOMIC DNA]</scope>
    <source>
        <strain evidence="1 2">ATCC 10745</strain>
    </source>
</reference>
<evidence type="ECO:0000313" key="2">
    <source>
        <dbReference type="Proteomes" id="UP000731519"/>
    </source>
</evidence>